<dbReference type="EMBL" id="SPRX01000016">
    <property type="protein sequence ID" value="TIC66531.1"/>
    <property type="molecule type" value="Genomic_DNA"/>
</dbReference>
<dbReference type="GO" id="GO:0140580">
    <property type="term" value="F:mitochondrion autophagosome adaptor activity"/>
    <property type="evidence" value="ECO:0007669"/>
    <property type="project" value="InterPro"/>
</dbReference>
<dbReference type="EMBL" id="SPRC01000019">
    <property type="protein sequence ID" value="TIB80005.1"/>
    <property type="molecule type" value="Genomic_DNA"/>
</dbReference>
<name>A0A4T0MQ83_9BASI</name>
<dbReference type="Proteomes" id="UP000310708">
    <property type="component" value="Unassembled WGS sequence"/>
</dbReference>
<dbReference type="Proteomes" id="UP000305647">
    <property type="component" value="Unassembled WGS sequence"/>
</dbReference>
<dbReference type="Proteomes" id="UP000310685">
    <property type="component" value="Unassembled WGS sequence"/>
</dbReference>
<evidence type="ECO:0000313" key="12">
    <source>
        <dbReference type="Proteomes" id="UP000310708"/>
    </source>
</evidence>
<dbReference type="InterPro" id="IPR013898">
    <property type="entry name" value="Atg43"/>
</dbReference>
<sequence length="74" mass="8058">MSSSIESESEMSDFNALEQIPDLRFEQAFTKSYKESSGTLVGLAKVLILDQIILPLIQGSLWGVGVSVVKSLLL</sequence>
<evidence type="ECO:0000313" key="11">
    <source>
        <dbReference type="Proteomes" id="UP000310685"/>
    </source>
</evidence>
<dbReference type="Proteomes" id="UP000309601">
    <property type="component" value="Unassembled WGS sequence"/>
</dbReference>
<protein>
    <submittedName>
        <fullName evidence="5">Uncharacterized protein</fullName>
    </submittedName>
</protein>
<evidence type="ECO:0000313" key="4">
    <source>
        <dbReference type="EMBL" id="TIC60941.1"/>
    </source>
</evidence>
<dbReference type="EMBL" id="SPRV01000015">
    <property type="protein sequence ID" value="TIC67807.1"/>
    <property type="molecule type" value="Genomic_DNA"/>
</dbReference>
<evidence type="ECO:0000313" key="7">
    <source>
        <dbReference type="Proteomes" id="UP000305362"/>
    </source>
</evidence>
<evidence type="ECO:0000313" key="8">
    <source>
        <dbReference type="Proteomes" id="UP000305647"/>
    </source>
</evidence>
<evidence type="ECO:0000313" key="1">
    <source>
        <dbReference type="EMBL" id="TIB80005.1"/>
    </source>
</evidence>
<dbReference type="Proteomes" id="UP000305362">
    <property type="component" value="Unassembled WGS sequence"/>
</dbReference>
<evidence type="ECO:0000313" key="10">
    <source>
        <dbReference type="Proteomes" id="UP000309601"/>
    </source>
</evidence>
<dbReference type="PANTHER" id="PTHR38699:SF1">
    <property type="entry name" value="MITOPHAGY RECEPTOR ATG43"/>
    <property type="match status" value="1"/>
</dbReference>
<gene>
    <name evidence="5" type="ORF">E3Q01_01706</name>
    <name evidence="4" type="ORF">E3Q02_04097</name>
    <name evidence="6" type="ORF">E3Q03_01840</name>
    <name evidence="3" type="ORF">E3Q10_01909</name>
    <name evidence="2" type="ORF">E3Q17_04042</name>
    <name evidence="1" type="ORF">E3Q22_02127</name>
</gene>
<comment type="caution">
    <text evidence="5">The sequence shown here is derived from an EMBL/GenBank/DDBJ whole genome shotgun (WGS) entry which is preliminary data.</text>
</comment>
<evidence type="ECO:0000313" key="9">
    <source>
        <dbReference type="Proteomes" id="UP000307169"/>
    </source>
</evidence>
<evidence type="ECO:0000313" key="3">
    <source>
        <dbReference type="EMBL" id="TIC31056.1"/>
    </source>
</evidence>
<dbReference type="EMBL" id="SPRH01000073">
    <property type="protein sequence ID" value="TIB96033.1"/>
    <property type="molecule type" value="Genomic_DNA"/>
</dbReference>
<dbReference type="EMBL" id="SPRO01000015">
    <property type="protein sequence ID" value="TIC31056.1"/>
    <property type="molecule type" value="Genomic_DNA"/>
</dbReference>
<evidence type="ECO:0000313" key="2">
    <source>
        <dbReference type="EMBL" id="TIB96033.1"/>
    </source>
</evidence>
<dbReference type="Proteomes" id="UP000307169">
    <property type="component" value="Unassembled WGS sequence"/>
</dbReference>
<reference evidence="7 8" key="1">
    <citation type="submission" date="2019-03" db="EMBL/GenBank/DDBJ databases">
        <title>Sequencing 25 genomes of Wallemia mellicola.</title>
        <authorList>
            <person name="Gostincar C."/>
        </authorList>
    </citation>
    <scope>NUCLEOTIDE SEQUENCE [LARGE SCALE GENOMIC DNA]</scope>
    <source>
        <strain evidence="2 9">EXF-1262</strain>
        <strain evidence="4 10">EXF-1274</strain>
        <strain evidence="6 7">EXF-1277</strain>
        <strain evidence="1 11">EXF-6152</strain>
        <strain evidence="5 12">EXF-757</strain>
        <strain evidence="3 8">EXF-8738</strain>
    </source>
</reference>
<proteinExistence type="predicted"/>
<dbReference type="EMBL" id="SPRW01000070">
    <property type="protein sequence ID" value="TIC60941.1"/>
    <property type="molecule type" value="Genomic_DNA"/>
</dbReference>
<evidence type="ECO:0000313" key="6">
    <source>
        <dbReference type="EMBL" id="TIC67807.1"/>
    </source>
</evidence>
<dbReference type="PANTHER" id="PTHR38699">
    <property type="entry name" value="CHROMOSOME 1, WHOLE GENOME SHOTGUN SEQUENCE"/>
    <property type="match status" value="1"/>
</dbReference>
<accession>A0A4T0MQ83</accession>
<dbReference type="GO" id="GO:0000423">
    <property type="term" value="P:mitophagy"/>
    <property type="evidence" value="ECO:0007669"/>
    <property type="project" value="InterPro"/>
</dbReference>
<evidence type="ECO:0000313" key="5">
    <source>
        <dbReference type="EMBL" id="TIC66531.1"/>
    </source>
</evidence>
<organism evidence="5 12">
    <name type="scientific">Wallemia mellicola</name>
    <dbReference type="NCBI Taxonomy" id="1708541"/>
    <lineage>
        <taxon>Eukaryota</taxon>
        <taxon>Fungi</taxon>
        <taxon>Dikarya</taxon>
        <taxon>Basidiomycota</taxon>
        <taxon>Wallemiomycotina</taxon>
        <taxon>Wallemiomycetes</taxon>
        <taxon>Wallemiales</taxon>
        <taxon>Wallemiaceae</taxon>
        <taxon>Wallemia</taxon>
    </lineage>
</organism>
<dbReference type="AlphaFoldDB" id="A0A4T0MQ83"/>